<evidence type="ECO:0000256" key="3">
    <source>
        <dbReference type="ARBA" id="ARBA00022777"/>
    </source>
</evidence>
<dbReference type="AlphaFoldDB" id="A0A8R2NLD8"/>
<dbReference type="PANTHER" id="PTHR11042:SF91">
    <property type="entry name" value="EUKARYOTIC TRANSLATION INITIATION FACTOR 2-ALPHA KINASE"/>
    <property type="match status" value="1"/>
</dbReference>
<feature type="domain" description="Protein kinase" evidence="6">
    <location>
        <begin position="1"/>
        <end position="123"/>
    </location>
</feature>
<keyword evidence="8" id="KW-1185">Reference proteome</keyword>
<keyword evidence="3" id="KW-0418">Kinase</keyword>
<dbReference type="InterPro" id="IPR050339">
    <property type="entry name" value="CC_SR_Kinase"/>
</dbReference>
<evidence type="ECO:0000259" key="6">
    <source>
        <dbReference type="PROSITE" id="PS50011"/>
    </source>
</evidence>
<name>A0A8R2NLD8_ACYPI</name>
<dbReference type="EnsemblMetazoa" id="XM_029486778.1">
    <property type="protein sequence ID" value="XP_029342638.1"/>
    <property type="gene ID" value="LOC100575985"/>
</dbReference>
<keyword evidence="2" id="KW-0547">Nucleotide-binding</keyword>
<dbReference type="GeneID" id="100575985"/>
<dbReference type="InterPro" id="IPR008271">
    <property type="entry name" value="Ser/Thr_kinase_AS"/>
</dbReference>
<dbReference type="KEGG" id="api:100575985"/>
<dbReference type="PANTHER" id="PTHR11042">
    <property type="entry name" value="EUKARYOTIC TRANSLATION INITIATION FACTOR 2-ALPHA KINASE EIF2-ALPHA KINASE -RELATED"/>
    <property type="match status" value="1"/>
</dbReference>
<dbReference type="SUPFAM" id="SSF56112">
    <property type="entry name" value="Protein kinase-like (PK-like)"/>
    <property type="match status" value="1"/>
</dbReference>
<comment type="similarity">
    <text evidence="5">Belongs to the protein kinase superfamily. Ser/Thr protein kinase family. GCN2 subfamily.</text>
</comment>
<evidence type="ECO:0000256" key="1">
    <source>
        <dbReference type="ARBA" id="ARBA00022679"/>
    </source>
</evidence>
<evidence type="ECO:0000256" key="5">
    <source>
        <dbReference type="ARBA" id="ARBA00037982"/>
    </source>
</evidence>
<organism evidence="7 8">
    <name type="scientific">Acyrthosiphon pisum</name>
    <name type="common">Pea aphid</name>
    <dbReference type="NCBI Taxonomy" id="7029"/>
    <lineage>
        <taxon>Eukaryota</taxon>
        <taxon>Metazoa</taxon>
        <taxon>Ecdysozoa</taxon>
        <taxon>Arthropoda</taxon>
        <taxon>Hexapoda</taxon>
        <taxon>Insecta</taxon>
        <taxon>Pterygota</taxon>
        <taxon>Neoptera</taxon>
        <taxon>Paraneoptera</taxon>
        <taxon>Hemiptera</taxon>
        <taxon>Sternorrhyncha</taxon>
        <taxon>Aphidomorpha</taxon>
        <taxon>Aphidoidea</taxon>
        <taxon>Aphididae</taxon>
        <taxon>Macrosiphini</taxon>
        <taxon>Acyrthosiphon</taxon>
    </lineage>
</organism>
<keyword evidence="1" id="KW-0808">Transferase</keyword>
<dbReference type="Pfam" id="PF00069">
    <property type="entry name" value="Pkinase"/>
    <property type="match status" value="1"/>
</dbReference>
<dbReference type="Gene3D" id="1.10.510.10">
    <property type="entry name" value="Transferase(Phosphotransferase) domain 1"/>
    <property type="match status" value="1"/>
</dbReference>
<reference evidence="7" key="2">
    <citation type="submission" date="2022-06" db="UniProtKB">
        <authorList>
            <consortium name="EnsemblMetazoa"/>
        </authorList>
    </citation>
    <scope>IDENTIFICATION</scope>
</reference>
<proteinExistence type="inferred from homology"/>
<dbReference type="SMART" id="SM00220">
    <property type="entry name" value="S_TKc"/>
    <property type="match status" value="1"/>
</dbReference>
<dbReference type="GO" id="GO:0005634">
    <property type="term" value="C:nucleus"/>
    <property type="evidence" value="ECO:0007669"/>
    <property type="project" value="TreeGrafter"/>
</dbReference>
<dbReference type="PROSITE" id="PS50011">
    <property type="entry name" value="PROTEIN_KINASE_DOM"/>
    <property type="match status" value="1"/>
</dbReference>
<dbReference type="OrthoDB" id="341578at2759"/>
<sequence>MELCARHSLREWLLYYKNRDKIDILKIIGQITVDVEYIHSKGLIHRDLKPSNIFFSLDNQIKIGDFGLVTKIINSDSETEYDDKQHTDQVGTQFYMSPEQMILGNSYDFKVDIYSLGIIFIIF</sequence>
<dbReference type="GO" id="GO:0005524">
    <property type="term" value="F:ATP binding"/>
    <property type="evidence" value="ECO:0007669"/>
    <property type="project" value="UniProtKB-KW"/>
</dbReference>
<evidence type="ECO:0000313" key="8">
    <source>
        <dbReference type="Proteomes" id="UP000007819"/>
    </source>
</evidence>
<dbReference type="Proteomes" id="UP000007819">
    <property type="component" value="Chromosome A1"/>
</dbReference>
<dbReference type="RefSeq" id="XP_029342638.1">
    <property type="nucleotide sequence ID" value="XM_029486778.1"/>
</dbReference>
<protein>
    <recommendedName>
        <fullName evidence="6">Protein kinase domain-containing protein</fullName>
    </recommendedName>
</protein>
<dbReference type="GO" id="GO:0005737">
    <property type="term" value="C:cytoplasm"/>
    <property type="evidence" value="ECO:0007669"/>
    <property type="project" value="TreeGrafter"/>
</dbReference>
<evidence type="ECO:0000256" key="4">
    <source>
        <dbReference type="ARBA" id="ARBA00022840"/>
    </source>
</evidence>
<accession>A0A8R2NLD8</accession>
<reference evidence="8" key="1">
    <citation type="submission" date="2010-06" db="EMBL/GenBank/DDBJ databases">
        <authorList>
            <person name="Jiang H."/>
            <person name="Abraham K."/>
            <person name="Ali S."/>
            <person name="Alsbrooks S.L."/>
            <person name="Anim B.N."/>
            <person name="Anosike U.S."/>
            <person name="Attaway T."/>
            <person name="Bandaranaike D.P."/>
            <person name="Battles P.K."/>
            <person name="Bell S.N."/>
            <person name="Bell A.V."/>
            <person name="Beltran B."/>
            <person name="Bickham C."/>
            <person name="Bustamante Y."/>
            <person name="Caleb T."/>
            <person name="Canada A."/>
            <person name="Cardenas V."/>
            <person name="Carter K."/>
            <person name="Chacko J."/>
            <person name="Chandrabose M.N."/>
            <person name="Chavez D."/>
            <person name="Chavez A."/>
            <person name="Chen L."/>
            <person name="Chu H.-S."/>
            <person name="Claassen K.J."/>
            <person name="Cockrell R."/>
            <person name="Collins M."/>
            <person name="Cooper J.A."/>
            <person name="Cree A."/>
            <person name="Curry S.M."/>
            <person name="Da Y."/>
            <person name="Dao M.D."/>
            <person name="Das B."/>
            <person name="Davila M.-L."/>
            <person name="Davy-Carroll L."/>
            <person name="Denson S."/>
            <person name="Dinh H."/>
            <person name="Ebong V.E."/>
            <person name="Edwards J.R."/>
            <person name="Egan A."/>
            <person name="El-Daye J."/>
            <person name="Escobedo L."/>
            <person name="Fernandez S."/>
            <person name="Fernando P.R."/>
            <person name="Flagg N."/>
            <person name="Forbes L.D."/>
            <person name="Fowler R.G."/>
            <person name="Fu Q."/>
            <person name="Gabisi R.A."/>
            <person name="Ganer J."/>
            <person name="Garbino Pronczuk A."/>
            <person name="Garcia R.M."/>
            <person name="Garner T."/>
            <person name="Garrett T.E."/>
            <person name="Gonzalez D.A."/>
            <person name="Hamid H."/>
            <person name="Hawkins E.S."/>
            <person name="Hirani K."/>
            <person name="Hogues M.E."/>
            <person name="Hollins B."/>
            <person name="Hsiao C.-H."/>
            <person name="Jabil R."/>
            <person name="James M.L."/>
            <person name="Jhangiani S.N."/>
            <person name="Johnson B."/>
            <person name="Johnson Q."/>
            <person name="Joshi V."/>
            <person name="Kalu J.B."/>
            <person name="Kam C."/>
            <person name="Kashfia A."/>
            <person name="Keebler J."/>
            <person name="Kisamo H."/>
            <person name="Kovar C.L."/>
            <person name="Lago L.A."/>
            <person name="Lai C.-Y."/>
            <person name="Laidlaw J."/>
            <person name="Lara F."/>
            <person name="Le T.-K."/>
            <person name="Lee S.L."/>
            <person name="Legall F.H."/>
            <person name="Lemon S.J."/>
            <person name="Lewis L.R."/>
            <person name="Li B."/>
            <person name="Liu Y."/>
            <person name="Liu Y.-S."/>
            <person name="Lopez J."/>
            <person name="Lozado R.J."/>
            <person name="Lu J."/>
            <person name="Madu R.C."/>
            <person name="Maheshwari M."/>
            <person name="Maheshwari R."/>
            <person name="Malloy K."/>
            <person name="Martinez E."/>
            <person name="Mathew T."/>
            <person name="Mercado I.C."/>
            <person name="Mercado C."/>
            <person name="Meyer B."/>
            <person name="Montgomery K."/>
            <person name="Morgan M.B."/>
            <person name="Munidasa M."/>
            <person name="Nazareth L.V."/>
            <person name="Nelson J."/>
            <person name="Ng B.M."/>
            <person name="Nguyen N.B."/>
            <person name="Nguyen P.Q."/>
            <person name="Nguyen T."/>
            <person name="Obregon M."/>
            <person name="Okwuonu G.O."/>
            <person name="Onwere C.G."/>
            <person name="Orozco G."/>
            <person name="Parra A."/>
            <person name="Patel S."/>
            <person name="Patil S."/>
            <person name="Perez A."/>
            <person name="Perez Y."/>
            <person name="Pham C."/>
            <person name="Primus E.L."/>
            <person name="Pu L.-L."/>
            <person name="Puazo M."/>
            <person name="Qin X."/>
            <person name="Quiroz J.B."/>
            <person name="Reese J."/>
            <person name="Richards S."/>
            <person name="Rives C.M."/>
            <person name="Robberts R."/>
            <person name="Ruiz S.J."/>
            <person name="Ruiz M.J."/>
            <person name="Santibanez J."/>
            <person name="Schneider B.W."/>
            <person name="Sisson I."/>
            <person name="Smith M."/>
            <person name="Sodergren E."/>
            <person name="Song X.-Z."/>
            <person name="Song B.B."/>
            <person name="Summersgill H."/>
            <person name="Thelus R."/>
            <person name="Thornton R.D."/>
            <person name="Trejos Z.Y."/>
            <person name="Usmani K."/>
            <person name="Vattathil S."/>
            <person name="Villasana D."/>
            <person name="Walker D.L."/>
            <person name="Wang S."/>
            <person name="Wang K."/>
            <person name="White C.S."/>
            <person name="Williams A.C."/>
            <person name="Williamson J."/>
            <person name="Wilson K."/>
            <person name="Woghiren I.O."/>
            <person name="Woodworth J.R."/>
            <person name="Worley K.C."/>
            <person name="Wright R.A."/>
            <person name="Wu W."/>
            <person name="Young L."/>
            <person name="Zhang L."/>
            <person name="Zhang J."/>
            <person name="Zhu Y."/>
            <person name="Muzny D.M."/>
            <person name="Weinstock G."/>
            <person name="Gibbs R.A."/>
        </authorList>
    </citation>
    <scope>NUCLEOTIDE SEQUENCE [LARGE SCALE GENOMIC DNA]</scope>
    <source>
        <strain evidence="8">LSR1</strain>
    </source>
</reference>
<dbReference type="PROSITE" id="PS00108">
    <property type="entry name" value="PROTEIN_KINASE_ST"/>
    <property type="match status" value="1"/>
</dbReference>
<evidence type="ECO:0000256" key="2">
    <source>
        <dbReference type="ARBA" id="ARBA00022741"/>
    </source>
</evidence>
<evidence type="ECO:0000313" key="7">
    <source>
        <dbReference type="EnsemblMetazoa" id="XP_029342638.1"/>
    </source>
</evidence>
<dbReference type="GO" id="GO:0004694">
    <property type="term" value="F:eukaryotic translation initiation factor 2alpha kinase activity"/>
    <property type="evidence" value="ECO:0007669"/>
    <property type="project" value="TreeGrafter"/>
</dbReference>
<dbReference type="InterPro" id="IPR000719">
    <property type="entry name" value="Prot_kinase_dom"/>
</dbReference>
<dbReference type="InterPro" id="IPR011009">
    <property type="entry name" value="Kinase-like_dom_sf"/>
</dbReference>
<keyword evidence="4" id="KW-0067">ATP-binding</keyword>